<protein>
    <submittedName>
        <fullName evidence="2">Uncharacterized protein</fullName>
    </submittedName>
</protein>
<evidence type="ECO:0000256" key="1">
    <source>
        <dbReference type="SAM" id="Phobius"/>
    </source>
</evidence>
<dbReference type="AlphaFoldDB" id="A0A7U8C488"/>
<feature type="transmembrane region" description="Helical" evidence="1">
    <location>
        <begin position="49"/>
        <end position="69"/>
    </location>
</feature>
<organism evidence="2 3">
    <name type="scientific">Neptuniibacter caesariensis</name>
    <dbReference type="NCBI Taxonomy" id="207954"/>
    <lineage>
        <taxon>Bacteria</taxon>
        <taxon>Pseudomonadati</taxon>
        <taxon>Pseudomonadota</taxon>
        <taxon>Gammaproteobacteria</taxon>
        <taxon>Oceanospirillales</taxon>
        <taxon>Oceanospirillaceae</taxon>
        <taxon>Neptuniibacter</taxon>
    </lineage>
</organism>
<dbReference type="RefSeq" id="WP_007023073.1">
    <property type="nucleotide sequence ID" value="NZ_CH724129.1"/>
</dbReference>
<dbReference type="OrthoDB" id="10011883at2"/>
<sequence length="120" mass="13748">MNIDYLNRCYAYLLLTGAAFLIGVLIFNIQQPYLVWKNWAHPEYSIQTYPLLFLSYFLDIAAPLVMLLASKQLLKEGALKWYLVLGLGILLFLSKLIGLIYLLIGVVVLIVNRVFHARNT</sequence>
<keyword evidence="1" id="KW-1133">Transmembrane helix</keyword>
<keyword evidence="3" id="KW-1185">Reference proteome</keyword>
<keyword evidence="1" id="KW-0812">Transmembrane</keyword>
<comment type="caution">
    <text evidence="2">The sequence shown here is derived from an EMBL/GenBank/DDBJ whole genome shotgun (WGS) entry which is preliminary data.</text>
</comment>
<evidence type="ECO:0000313" key="2">
    <source>
        <dbReference type="EMBL" id="EAR59629.1"/>
    </source>
</evidence>
<reference evidence="2 3" key="1">
    <citation type="submission" date="2006-02" db="EMBL/GenBank/DDBJ databases">
        <authorList>
            <person name="Pinhassi J."/>
            <person name="Pedros-Alio C."/>
            <person name="Ferriera S."/>
            <person name="Johnson J."/>
            <person name="Kravitz S."/>
            <person name="Halpern A."/>
            <person name="Remington K."/>
            <person name="Beeson K."/>
            <person name="Tran B."/>
            <person name="Rogers Y.-H."/>
            <person name="Friedman R."/>
            <person name="Venter J.C."/>
        </authorList>
    </citation>
    <scope>NUCLEOTIDE SEQUENCE [LARGE SCALE GENOMIC DNA]</scope>
    <source>
        <strain evidence="2 3">MED92</strain>
    </source>
</reference>
<feature type="transmembrane region" description="Helical" evidence="1">
    <location>
        <begin position="81"/>
        <end position="111"/>
    </location>
</feature>
<accession>A0A7U8C488</accession>
<feature type="transmembrane region" description="Helical" evidence="1">
    <location>
        <begin position="9"/>
        <end position="29"/>
    </location>
</feature>
<dbReference type="EMBL" id="AAOW01000040">
    <property type="protein sequence ID" value="EAR59629.1"/>
    <property type="molecule type" value="Genomic_DNA"/>
</dbReference>
<name>A0A7U8C488_NEPCE</name>
<keyword evidence="1" id="KW-0472">Membrane</keyword>
<evidence type="ECO:0000313" key="3">
    <source>
        <dbReference type="Proteomes" id="UP000002171"/>
    </source>
</evidence>
<gene>
    <name evidence="2" type="ORF">MED92_00170</name>
</gene>
<dbReference type="Proteomes" id="UP000002171">
    <property type="component" value="Unassembled WGS sequence"/>
</dbReference>
<proteinExistence type="predicted"/>